<accession>W4LRB4</accession>
<feature type="transmembrane region" description="Helical" evidence="1">
    <location>
        <begin position="82"/>
        <end position="103"/>
    </location>
</feature>
<keyword evidence="1" id="KW-0472">Membrane</keyword>
<dbReference type="HOGENOM" id="CLU_2045397_0_0_7"/>
<keyword evidence="1" id="KW-0812">Transmembrane</keyword>
<dbReference type="EMBL" id="AZHW01000392">
    <property type="protein sequence ID" value="ETW99931.1"/>
    <property type="molecule type" value="Genomic_DNA"/>
</dbReference>
<comment type="caution">
    <text evidence="2">The sequence shown here is derived from an EMBL/GenBank/DDBJ whole genome shotgun (WGS) entry which is preliminary data.</text>
</comment>
<dbReference type="Proteomes" id="UP000019141">
    <property type="component" value="Unassembled WGS sequence"/>
</dbReference>
<gene>
    <name evidence="2" type="ORF">ETSY1_13165</name>
</gene>
<evidence type="ECO:0000313" key="3">
    <source>
        <dbReference type="Proteomes" id="UP000019141"/>
    </source>
</evidence>
<name>W4LRB4_ENTF1</name>
<organism evidence="2 3">
    <name type="scientific">Entotheonella factor</name>
    <dbReference type="NCBI Taxonomy" id="1429438"/>
    <lineage>
        <taxon>Bacteria</taxon>
        <taxon>Pseudomonadati</taxon>
        <taxon>Nitrospinota/Tectimicrobiota group</taxon>
        <taxon>Candidatus Tectimicrobiota</taxon>
        <taxon>Candidatus Entotheonellia</taxon>
        <taxon>Candidatus Entotheonellales</taxon>
        <taxon>Candidatus Entotheonellaceae</taxon>
        <taxon>Candidatus Entotheonella</taxon>
    </lineage>
</organism>
<evidence type="ECO:0000313" key="2">
    <source>
        <dbReference type="EMBL" id="ETW99931.1"/>
    </source>
</evidence>
<keyword evidence="1" id="KW-1133">Transmembrane helix</keyword>
<protein>
    <submittedName>
        <fullName evidence="2">Uncharacterized protein</fullName>
    </submittedName>
</protein>
<evidence type="ECO:0000256" key="1">
    <source>
        <dbReference type="SAM" id="Phobius"/>
    </source>
</evidence>
<feature type="transmembrane region" description="Helical" evidence="1">
    <location>
        <begin position="20"/>
        <end position="43"/>
    </location>
</feature>
<keyword evidence="3" id="KW-1185">Reference proteome</keyword>
<proteinExistence type="predicted"/>
<sequence>MTGEFPEVRERPTFVQLSGVRFLGLLIWIICGLIVAFFASWLFTRPTFASVQAMLGDTVDPKVVVETLRALRGDHVDHYRDIFQLLVLSGLVPLVTLFAGYTFGRQENERNARSETDGNR</sequence>
<reference evidence="2 3" key="1">
    <citation type="journal article" date="2014" name="Nature">
        <title>An environmental bacterial taxon with a large and distinct metabolic repertoire.</title>
        <authorList>
            <person name="Wilson M.C."/>
            <person name="Mori T."/>
            <person name="Ruckert C."/>
            <person name="Uria A.R."/>
            <person name="Helf M.J."/>
            <person name="Takada K."/>
            <person name="Gernert C."/>
            <person name="Steffens U.A."/>
            <person name="Heycke N."/>
            <person name="Schmitt S."/>
            <person name="Rinke C."/>
            <person name="Helfrich E.J."/>
            <person name="Brachmann A.O."/>
            <person name="Gurgui C."/>
            <person name="Wakimoto T."/>
            <person name="Kracht M."/>
            <person name="Crusemann M."/>
            <person name="Hentschel U."/>
            <person name="Abe I."/>
            <person name="Matsunaga S."/>
            <person name="Kalinowski J."/>
            <person name="Takeyama H."/>
            <person name="Piel J."/>
        </authorList>
    </citation>
    <scope>NUCLEOTIDE SEQUENCE [LARGE SCALE GENOMIC DNA]</scope>
    <source>
        <strain evidence="3">TSY1</strain>
    </source>
</reference>
<dbReference type="AlphaFoldDB" id="W4LRB4"/>